<sequence length="211" mass="23143">MSKGTYLPPACTGPQFLGPLDKIIKEGFKRMWSALRQRWGTRRVTEARGNIPAGEIINPHALNIGNADFGSRDWNIPSNDMRNSAPAVTTAEEGDVLASVDADKKELSVNENINAVGYSIELDGEGEDTLSETMMEQAARVWRTGLGPFPAPRQILAKSGFGNWGDRHGGTFTFRREIPTSQSSILRDLLCLGCAKRQDSKDPEVSRDVPI</sequence>
<accession>A0A2H3B5F6</accession>
<name>A0A2H3B5F6_9AGAR</name>
<reference evidence="2" key="1">
    <citation type="journal article" date="2017" name="Nat. Ecol. Evol.">
        <title>Genome expansion and lineage-specific genetic innovations in the forest pathogenic fungi Armillaria.</title>
        <authorList>
            <person name="Sipos G."/>
            <person name="Prasanna A.N."/>
            <person name="Walter M.C."/>
            <person name="O'Connor E."/>
            <person name="Balint B."/>
            <person name="Krizsan K."/>
            <person name="Kiss B."/>
            <person name="Hess J."/>
            <person name="Varga T."/>
            <person name="Slot J."/>
            <person name="Riley R."/>
            <person name="Boka B."/>
            <person name="Rigling D."/>
            <person name="Barry K."/>
            <person name="Lee J."/>
            <person name="Mihaltcheva S."/>
            <person name="LaButti K."/>
            <person name="Lipzen A."/>
            <person name="Waldron R."/>
            <person name="Moloney N.M."/>
            <person name="Sperisen C."/>
            <person name="Kredics L."/>
            <person name="Vagvoelgyi C."/>
            <person name="Patrignani A."/>
            <person name="Fitzpatrick D."/>
            <person name="Nagy I."/>
            <person name="Doyle S."/>
            <person name="Anderson J.B."/>
            <person name="Grigoriev I.V."/>
            <person name="Gueldener U."/>
            <person name="Muensterkoetter M."/>
            <person name="Nagy L.G."/>
        </authorList>
    </citation>
    <scope>NUCLEOTIDE SEQUENCE [LARGE SCALE GENOMIC DNA]</scope>
    <source>
        <strain evidence="2">28-4</strain>
    </source>
</reference>
<evidence type="ECO:0000313" key="2">
    <source>
        <dbReference type="Proteomes" id="UP000218334"/>
    </source>
</evidence>
<organism evidence="1 2">
    <name type="scientific">Armillaria solidipes</name>
    <dbReference type="NCBI Taxonomy" id="1076256"/>
    <lineage>
        <taxon>Eukaryota</taxon>
        <taxon>Fungi</taxon>
        <taxon>Dikarya</taxon>
        <taxon>Basidiomycota</taxon>
        <taxon>Agaricomycotina</taxon>
        <taxon>Agaricomycetes</taxon>
        <taxon>Agaricomycetidae</taxon>
        <taxon>Agaricales</taxon>
        <taxon>Marasmiineae</taxon>
        <taxon>Physalacriaceae</taxon>
        <taxon>Armillaria</taxon>
    </lineage>
</organism>
<dbReference type="Proteomes" id="UP000218334">
    <property type="component" value="Unassembled WGS sequence"/>
</dbReference>
<protein>
    <submittedName>
        <fullName evidence="1">Uncharacterized protein</fullName>
    </submittedName>
</protein>
<gene>
    <name evidence="1" type="ORF">ARMSODRAFT_981591</name>
</gene>
<keyword evidence="2" id="KW-1185">Reference proteome</keyword>
<dbReference type="AlphaFoldDB" id="A0A2H3B5F6"/>
<evidence type="ECO:0000313" key="1">
    <source>
        <dbReference type="EMBL" id="PBK61238.1"/>
    </source>
</evidence>
<proteinExistence type="predicted"/>
<dbReference type="EMBL" id="KZ293477">
    <property type="protein sequence ID" value="PBK61238.1"/>
    <property type="molecule type" value="Genomic_DNA"/>
</dbReference>